<proteinExistence type="predicted"/>
<keyword evidence="2" id="KW-1185">Reference proteome</keyword>
<gene>
    <name evidence="1" type="ORF">HPBE_LOCUS19128</name>
</gene>
<dbReference type="Proteomes" id="UP000050761">
    <property type="component" value="Unassembled WGS sequence"/>
</dbReference>
<accession>A0A3P8BXY4</accession>
<protein>
    <submittedName>
        <fullName evidence="1 3">Uncharacterized protein</fullName>
    </submittedName>
</protein>
<accession>A0A183GAR1</accession>
<evidence type="ECO:0000313" key="3">
    <source>
        <dbReference type="WBParaSite" id="HPBE_0001912901-mRNA-1"/>
    </source>
</evidence>
<reference evidence="1 2" key="1">
    <citation type="submission" date="2018-11" db="EMBL/GenBank/DDBJ databases">
        <authorList>
            <consortium name="Pathogen Informatics"/>
        </authorList>
    </citation>
    <scope>NUCLEOTIDE SEQUENCE [LARGE SCALE GENOMIC DNA]</scope>
</reference>
<dbReference type="AlphaFoldDB" id="A0A183GAR1"/>
<organism evidence="2 3">
    <name type="scientific">Heligmosomoides polygyrus</name>
    <name type="common">Parasitic roundworm</name>
    <dbReference type="NCBI Taxonomy" id="6339"/>
    <lineage>
        <taxon>Eukaryota</taxon>
        <taxon>Metazoa</taxon>
        <taxon>Ecdysozoa</taxon>
        <taxon>Nematoda</taxon>
        <taxon>Chromadorea</taxon>
        <taxon>Rhabditida</taxon>
        <taxon>Rhabditina</taxon>
        <taxon>Rhabditomorpha</taxon>
        <taxon>Strongyloidea</taxon>
        <taxon>Heligmosomidae</taxon>
        <taxon>Heligmosomoides</taxon>
    </lineage>
</organism>
<dbReference type="EMBL" id="UZAH01031154">
    <property type="protein sequence ID" value="VDP14118.1"/>
    <property type="molecule type" value="Genomic_DNA"/>
</dbReference>
<reference evidence="3" key="2">
    <citation type="submission" date="2019-09" db="UniProtKB">
        <authorList>
            <consortium name="WormBaseParasite"/>
        </authorList>
    </citation>
    <scope>IDENTIFICATION</scope>
</reference>
<dbReference type="WBParaSite" id="HPBE_0001912901-mRNA-1">
    <property type="protein sequence ID" value="HPBE_0001912901-mRNA-1"/>
    <property type="gene ID" value="HPBE_0001912901"/>
</dbReference>
<sequence>MEDWPKGCNLFSLPTEIDEEESFVLMAETRETTSDLLDWKRHNQLPRALNVVAFVLRFLKAVLARVSTALRGKIEARTPEVCAMEFQPYITATEKEMAIRVLIRNHQELRLPLAKQNALKQLKLKADEQGFFAAKDD</sequence>
<evidence type="ECO:0000313" key="2">
    <source>
        <dbReference type="Proteomes" id="UP000050761"/>
    </source>
</evidence>
<evidence type="ECO:0000313" key="1">
    <source>
        <dbReference type="EMBL" id="VDP14118.1"/>
    </source>
</evidence>
<name>A0A183GAR1_HELPZ</name>